<accession>A0ACB9M9L0</accession>
<comment type="caution">
    <text evidence="1">The sequence shown here is derived from an EMBL/GenBank/DDBJ whole genome shotgun (WGS) entry which is preliminary data.</text>
</comment>
<dbReference type="EMBL" id="CM042889">
    <property type="protein sequence ID" value="KAI4320892.1"/>
    <property type="molecule type" value="Genomic_DNA"/>
</dbReference>
<protein>
    <submittedName>
        <fullName evidence="1">Uncharacterized protein</fullName>
    </submittedName>
</protein>
<proteinExistence type="predicted"/>
<gene>
    <name evidence="1" type="ORF">MLD38_034328</name>
</gene>
<dbReference type="Proteomes" id="UP001057402">
    <property type="component" value="Chromosome 10"/>
</dbReference>
<organism evidence="1 2">
    <name type="scientific">Melastoma candidum</name>
    <dbReference type="NCBI Taxonomy" id="119954"/>
    <lineage>
        <taxon>Eukaryota</taxon>
        <taxon>Viridiplantae</taxon>
        <taxon>Streptophyta</taxon>
        <taxon>Embryophyta</taxon>
        <taxon>Tracheophyta</taxon>
        <taxon>Spermatophyta</taxon>
        <taxon>Magnoliopsida</taxon>
        <taxon>eudicotyledons</taxon>
        <taxon>Gunneridae</taxon>
        <taxon>Pentapetalae</taxon>
        <taxon>rosids</taxon>
        <taxon>malvids</taxon>
        <taxon>Myrtales</taxon>
        <taxon>Melastomataceae</taxon>
        <taxon>Melastomatoideae</taxon>
        <taxon>Melastomateae</taxon>
        <taxon>Melastoma</taxon>
    </lineage>
</organism>
<keyword evidence="2" id="KW-1185">Reference proteome</keyword>
<name>A0ACB9M9L0_9MYRT</name>
<evidence type="ECO:0000313" key="1">
    <source>
        <dbReference type="EMBL" id="KAI4320892.1"/>
    </source>
</evidence>
<evidence type="ECO:0000313" key="2">
    <source>
        <dbReference type="Proteomes" id="UP001057402"/>
    </source>
</evidence>
<reference evidence="2" key="1">
    <citation type="journal article" date="2023" name="Front. Plant Sci.">
        <title>Chromosomal-level genome assembly of Melastoma candidum provides insights into trichome evolution.</title>
        <authorList>
            <person name="Zhong Y."/>
            <person name="Wu W."/>
            <person name="Sun C."/>
            <person name="Zou P."/>
            <person name="Liu Y."/>
            <person name="Dai S."/>
            <person name="Zhou R."/>
        </authorList>
    </citation>
    <scope>NUCLEOTIDE SEQUENCE [LARGE SCALE GENOMIC DNA]</scope>
</reference>
<sequence>MRQDPIRELNKDPPGDNYPMGQFDDCNEELSNVEDYHLRHKVCQVHSNSDKASRESKCRDFSSSATGSISSPSLMKENRVAGVGLGTQPEKEKDPSREANSRVPGQGNHAQWECRYHSLVAEYLVRNWYQCPHLRLQLDSRLHSGRFAR</sequence>